<evidence type="ECO:0000313" key="1">
    <source>
        <dbReference type="EMBL" id="QKO29806.1"/>
    </source>
</evidence>
<evidence type="ECO:0000313" key="2">
    <source>
        <dbReference type="Proteomes" id="UP000509623"/>
    </source>
</evidence>
<gene>
    <name evidence="1" type="ORF">GKP14_01520</name>
</gene>
<evidence type="ECO:0008006" key="3">
    <source>
        <dbReference type="Google" id="ProtNLM"/>
    </source>
</evidence>
<sequence length="58" mass="6660">MTLRALRKVYLRNRSTAVVLLVLLAFTALGIFRPNMLAQFAWEQHPKFYFAAAADSLF</sequence>
<organism evidence="1 2">
    <name type="scientific">Caproicibacterium lactatifermentans</name>
    <dbReference type="NCBI Taxonomy" id="2666138"/>
    <lineage>
        <taxon>Bacteria</taxon>
        <taxon>Bacillati</taxon>
        <taxon>Bacillota</taxon>
        <taxon>Clostridia</taxon>
        <taxon>Eubacteriales</taxon>
        <taxon>Oscillospiraceae</taxon>
        <taxon>Caproicibacterium</taxon>
    </lineage>
</organism>
<accession>A0ABX6PU92</accession>
<proteinExistence type="predicted"/>
<dbReference type="EMBL" id="CP046161">
    <property type="protein sequence ID" value="QKO29806.1"/>
    <property type="molecule type" value="Genomic_DNA"/>
</dbReference>
<dbReference type="RefSeq" id="WP_174403004.1">
    <property type="nucleotide sequence ID" value="NZ_CP046161.1"/>
</dbReference>
<name>A0ABX6PU92_9FIRM</name>
<keyword evidence="2" id="KW-1185">Reference proteome</keyword>
<protein>
    <recommendedName>
        <fullName evidence="3">ABC transporter permease</fullName>
    </recommendedName>
</protein>
<reference evidence="2" key="1">
    <citation type="submission" date="2019-11" db="EMBL/GenBank/DDBJ databases">
        <authorList>
            <person name="Ren C."/>
            <person name="Wang H."/>
            <person name="Xu Y."/>
        </authorList>
    </citation>
    <scope>NUCLEOTIDE SEQUENCE [LARGE SCALE GENOMIC DNA]</scope>
    <source>
        <strain evidence="2">JNU-WLY1368</strain>
    </source>
</reference>
<dbReference type="Proteomes" id="UP000509623">
    <property type="component" value="Chromosome"/>
</dbReference>